<proteinExistence type="predicted"/>
<name>A0A380T833_9ZZZZ</name>
<sequence>MAGRRKRVRMSRVSAPDELLACVLVGEGRFLAHGGHSRRGAYPPRTIVGVIHLERIPKEAAVSSDRQRQRLFGVVGTAPEGVCL</sequence>
<dbReference type="AlphaFoldDB" id="A0A380T833"/>
<gene>
    <name evidence="1" type="ORF">DF3PB_10072</name>
</gene>
<organism evidence="1">
    <name type="scientific">metagenome</name>
    <dbReference type="NCBI Taxonomy" id="256318"/>
    <lineage>
        <taxon>unclassified sequences</taxon>
        <taxon>metagenomes</taxon>
    </lineage>
</organism>
<protein>
    <submittedName>
        <fullName evidence="1">Uncharacterized protein</fullName>
    </submittedName>
</protein>
<evidence type="ECO:0000313" key="1">
    <source>
        <dbReference type="EMBL" id="SUS03320.1"/>
    </source>
</evidence>
<reference evidence="1" key="1">
    <citation type="submission" date="2018-07" db="EMBL/GenBank/DDBJ databases">
        <authorList>
            <person name="Quirk P.G."/>
            <person name="Krulwich T.A."/>
        </authorList>
    </citation>
    <scope>NUCLEOTIDE SEQUENCE</scope>
</reference>
<accession>A0A380T833</accession>
<dbReference type="EMBL" id="UIDG01000001">
    <property type="protein sequence ID" value="SUS03320.1"/>
    <property type="molecule type" value="Genomic_DNA"/>
</dbReference>